<dbReference type="InterPro" id="IPR036188">
    <property type="entry name" value="FAD/NAD-bd_sf"/>
</dbReference>
<dbReference type="RefSeq" id="XP_022517078.1">
    <property type="nucleotide sequence ID" value="XM_022650464.1"/>
</dbReference>
<dbReference type="Gene3D" id="3.50.50.60">
    <property type="entry name" value="FAD/NAD(P)-binding domain"/>
    <property type="match status" value="3"/>
</dbReference>
<evidence type="ECO:0008006" key="10">
    <source>
        <dbReference type="Google" id="ProtNLM"/>
    </source>
</evidence>
<dbReference type="Pfam" id="PF00743">
    <property type="entry name" value="FMO-like"/>
    <property type="match status" value="1"/>
</dbReference>
<reference evidence="8 9" key="1">
    <citation type="submission" date="2016-03" db="EMBL/GenBank/DDBJ databases">
        <title>Draft genome sequence of the Fonsecaea monophora CBS 269.37.</title>
        <authorList>
            <person name="Bombassaro A."/>
            <person name="Vinicius W.A."/>
            <person name="De Hoog S."/>
            <person name="Sun J."/>
            <person name="Souza E.M."/>
            <person name="Raittz R.T."/>
            <person name="Costa F."/>
            <person name="Leao A.C."/>
            <person name="Tadra-Sfeir M.Z."/>
            <person name="Baura V."/>
            <person name="Balsanelli E."/>
            <person name="Pedrosa F.O."/>
            <person name="Moreno L.F."/>
            <person name="Steffens M.B."/>
            <person name="Xi L."/>
            <person name="Bocca A.L."/>
            <person name="Felipe M.S."/>
            <person name="Teixeira M."/>
            <person name="Telles Filho F.Q."/>
            <person name="Azevedo C.M."/>
            <person name="Gomes R."/>
            <person name="Vicente V.A."/>
        </authorList>
    </citation>
    <scope>NUCLEOTIDE SEQUENCE [LARGE SCALE GENOMIC DNA]</scope>
    <source>
        <strain evidence="8 9">CBS 269.37</strain>
    </source>
</reference>
<keyword evidence="3" id="KW-0285">Flavoprotein</keyword>
<evidence type="ECO:0000256" key="6">
    <source>
        <dbReference type="ARBA" id="ARBA00023002"/>
    </source>
</evidence>
<proteinExistence type="inferred from homology"/>
<dbReference type="InterPro" id="IPR050775">
    <property type="entry name" value="FAD-binding_Monooxygenases"/>
</dbReference>
<dbReference type="SUPFAM" id="SSF51905">
    <property type="entry name" value="FAD/NAD(P)-binding domain"/>
    <property type="match status" value="1"/>
</dbReference>
<dbReference type="AlphaFoldDB" id="A0A177FN56"/>
<keyword evidence="5" id="KW-0521">NADP</keyword>
<dbReference type="GO" id="GO:0050660">
    <property type="term" value="F:flavin adenine dinucleotide binding"/>
    <property type="evidence" value="ECO:0007669"/>
    <property type="project" value="InterPro"/>
</dbReference>
<accession>A0A177FN56</accession>
<dbReference type="GeneID" id="34595656"/>
<organism evidence="8 9">
    <name type="scientific">Fonsecaea monophora</name>
    <dbReference type="NCBI Taxonomy" id="254056"/>
    <lineage>
        <taxon>Eukaryota</taxon>
        <taxon>Fungi</taxon>
        <taxon>Dikarya</taxon>
        <taxon>Ascomycota</taxon>
        <taxon>Pezizomycotina</taxon>
        <taxon>Eurotiomycetes</taxon>
        <taxon>Chaetothyriomycetidae</taxon>
        <taxon>Chaetothyriales</taxon>
        <taxon>Herpotrichiellaceae</taxon>
        <taxon>Fonsecaea</taxon>
    </lineage>
</organism>
<evidence type="ECO:0000256" key="1">
    <source>
        <dbReference type="ARBA" id="ARBA00001974"/>
    </source>
</evidence>
<dbReference type="PANTHER" id="PTHR43098:SF3">
    <property type="entry name" value="L-ORNITHINE N(5)-MONOOXYGENASE-RELATED"/>
    <property type="match status" value="1"/>
</dbReference>
<name>A0A177FN56_9EURO</name>
<keyword evidence="4" id="KW-0274">FAD</keyword>
<sequence>MGSTAPDTIRTDVLIVGAGFSGVYALHMIRKLGLSVKLIEKGSGYGGVWHWNRYPGARVDSEMPTYQLNIPEIHETWNWSCRYPDHHELRAYFAHVAKVLDLEKDTTFNTLVQGATWEDGEWNIFTQDGPNYVCKYFLPCVGFAFQKHYPEFRGLENYKGLLVHSAEYPEDLDLKGKRVAVLGNGASGVQCIQEIAREDCQLTAFIRNINTAYPMGQRTFDVFEQNISKSFYDCILRAGRHTASGYPYNPPSSVRWNELHPEISARLMENAWRRGGFTFHLSTTGEFVFDKEVNRTFYDFWKERTRARVSDPVKRDIVAPEQQPYWIGTKRPSLEQYYYESIDRPNVSVVDLKKNPIDHFTADGIVTTDGTEHKLDVVLFATGYDFWTGGLTNMNIRDKNGLHLKEKWAKGCETHLGLSIPGCPNLFYAYGPQSPAALGSTLPIIETQVEWICRALSKMKSEGIKYVEPQAGPAKKWRQTIQDHCSQTLYADGSNYYIGTNIPGKPREQLPWIGGTDVYIQRCNEALDGWEGFDVVFDEAPAP</sequence>
<evidence type="ECO:0000313" key="9">
    <source>
        <dbReference type="Proteomes" id="UP000077002"/>
    </source>
</evidence>
<dbReference type="InterPro" id="IPR020946">
    <property type="entry name" value="Flavin_mOase-like"/>
</dbReference>
<dbReference type="EMBL" id="LVKK01000002">
    <property type="protein sequence ID" value="OAG45126.1"/>
    <property type="molecule type" value="Genomic_DNA"/>
</dbReference>
<comment type="caution">
    <text evidence="8">The sequence shown here is derived from an EMBL/GenBank/DDBJ whole genome shotgun (WGS) entry which is preliminary data.</text>
</comment>
<gene>
    <name evidence="8" type="ORF">AYO21_00474</name>
</gene>
<dbReference type="GO" id="GO:0004499">
    <property type="term" value="F:N,N-dimethylaniline monooxygenase activity"/>
    <property type="evidence" value="ECO:0007669"/>
    <property type="project" value="InterPro"/>
</dbReference>
<evidence type="ECO:0000256" key="5">
    <source>
        <dbReference type="ARBA" id="ARBA00022857"/>
    </source>
</evidence>
<evidence type="ECO:0000256" key="7">
    <source>
        <dbReference type="ARBA" id="ARBA00023033"/>
    </source>
</evidence>
<evidence type="ECO:0000313" key="8">
    <source>
        <dbReference type="EMBL" id="OAG45126.1"/>
    </source>
</evidence>
<keyword evidence="9" id="KW-1185">Reference proteome</keyword>
<evidence type="ECO:0000256" key="2">
    <source>
        <dbReference type="ARBA" id="ARBA00010139"/>
    </source>
</evidence>
<dbReference type="GO" id="GO:0050661">
    <property type="term" value="F:NADP binding"/>
    <property type="evidence" value="ECO:0007669"/>
    <property type="project" value="InterPro"/>
</dbReference>
<keyword evidence="6" id="KW-0560">Oxidoreductase</keyword>
<dbReference type="Proteomes" id="UP000077002">
    <property type="component" value="Unassembled WGS sequence"/>
</dbReference>
<comment type="cofactor">
    <cofactor evidence="1">
        <name>FAD</name>
        <dbReference type="ChEBI" id="CHEBI:57692"/>
    </cofactor>
</comment>
<dbReference type="OrthoDB" id="66881at2759"/>
<dbReference type="PANTHER" id="PTHR43098">
    <property type="entry name" value="L-ORNITHINE N(5)-MONOOXYGENASE-RELATED"/>
    <property type="match status" value="1"/>
</dbReference>
<evidence type="ECO:0000256" key="3">
    <source>
        <dbReference type="ARBA" id="ARBA00022630"/>
    </source>
</evidence>
<keyword evidence="7" id="KW-0503">Monooxygenase</keyword>
<protein>
    <recommendedName>
        <fullName evidence="10">FAD/NAD(P)-binding domain-containing protein</fullName>
    </recommendedName>
</protein>
<comment type="similarity">
    <text evidence="2">Belongs to the FAD-binding monooxygenase family.</text>
</comment>
<evidence type="ECO:0000256" key="4">
    <source>
        <dbReference type="ARBA" id="ARBA00022827"/>
    </source>
</evidence>